<sequence>MDLPEFEKYQCVIGTELLSPLGIYLVGLAVSFDDTPTFEYDDEEEDIPKPDESPAGTEQQRKDFFSQIDESMDLNQKVDPKSFCSVPESKVTLDTPEGKTCYRRQYPIPDTLMPLVDEAVAKWKADGTVIRSTSNNQWNSPLTLAPKKDADGKKTKKRPCLDPRHINNLLPDDKFPIPLIREIFEKSKGPT</sequence>
<evidence type="ECO:0000313" key="2">
    <source>
        <dbReference type="EMBL" id="SAL98425.1"/>
    </source>
</evidence>
<dbReference type="EMBL" id="LT552078">
    <property type="protein sequence ID" value="SAL98425.1"/>
    <property type="molecule type" value="Genomic_DNA"/>
</dbReference>
<proteinExistence type="predicted"/>
<dbReference type="AlphaFoldDB" id="A0A168MFE3"/>
<dbReference type="OrthoDB" id="2289680at2759"/>
<feature type="region of interest" description="Disordered" evidence="1">
    <location>
        <begin position="37"/>
        <end position="61"/>
    </location>
</feature>
<dbReference type="SUPFAM" id="SSF56672">
    <property type="entry name" value="DNA/RNA polymerases"/>
    <property type="match status" value="1"/>
</dbReference>
<dbReference type="InParanoid" id="A0A168MFE3"/>
<name>A0A168MFE3_ABSGL</name>
<keyword evidence="3" id="KW-1185">Reference proteome</keyword>
<organism evidence="2">
    <name type="scientific">Absidia glauca</name>
    <name type="common">Pin mould</name>
    <dbReference type="NCBI Taxonomy" id="4829"/>
    <lineage>
        <taxon>Eukaryota</taxon>
        <taxon>Fungi</taxon>
        <taxon>Fungi incertae sedis</taxon>
        <taxon>Mucoromycota</taxon>
        <taxon>Mucoromycotina</taxon>
        <taxon>Mucoromycetes</taxon>
        <taxon>Mucorales</taxon>
        <taxon>Cunninghamellaceae</taxon>
        <taxon>Absidia</taxon>
    </lineage>
</organism>
<evidence type="ECO:0000313" key="3">
    <source>
        <dbReference type="Proteomes" id="UP000078561"/>
    </source>
</evidence>
<dbReference type="OMA" id="QIDESMD"/>
<dbReference type="InterPro" id="IPR043502">
    <property type="entry name" value="DNA/RNA_pol_sf"/>
</dbReference>
<protein>
    <submittedName>
        <fullName evidence="2">Uncharacterized protein</fullName>
    </submittedName>
</protein>
<gene>
    <name evidence="2" type="primary">ABSGL_03954.1 scaffold 4707</name>
</gene>
<accession>A0A168MFE3</accession>
<evidence type="ECO:0000256" key="1">
    <source>
        <dbReference type="SAM" id="MobiDB-lite"/>
    </source>
</evidence>
<dbReference type="Gene3D" id="3.10.10.10">
    <property type="entry name" value="HIV Type 1 Reverse Transcriptase, subunit A, domain 1"/>
    <property type="match status" value="1"/>
</dbReference>
<reference evidence="2" key="1">
    <citation type="submission" date="2016-04" db="EMBL/GenBank/DDBJ databases">
        <authorList>
            <person name="Evans L.H."/>
            <person name="Alamgir A."/>
            <person name="Owens N."/>
            <person name="Weber N.D."/>
            <person name="Virtaneva K."/>
            <person name="Barbian K."/>
            <person name="Babar A."/>
            <person name="Rosenke K."/>
        </authorList>
    </citation>
    <scope>NUCLEOTIDE SEQUENCE [LARGE SCALE GENOMIC DNA]</scope>
    <source>
        <strain evidence="2">CBS 101.48</strain>
    </source>
</reference>
<dbReference type="Proteomes" id="UP000078561">
    <property type="component" value="Unassembled WGS sequence"/>
</dbReference>
<feature type="compositionally biased region" description="Basic and acidic residues" evidence="1">
    <location>
        <begin position="146"/>
        <end position="165"/>
    </location>
</feature>
<feature type="region of interest" description="Disordered" evidence="1">
    <location>
        <begin position="134"/>
        <end position="165"/>
    </location>
</feature>